<comment type="caution">
    <text evidence="1">The sequence shown here is derived from an EMBL/GenBank/DDBJ whole genome shotgun (WGS) entry which is preliminary data.</text>
</comment>
<keyword evidence="2" id="KW-1185">Reference proteome</keyword>
<proteinExistence type="predicted"/>
<evidence type="ECO:0000313" key="1">
    <source>
        <dbReference type="EMBL" id="KAJ2974317.1"/>
    </source>
</evidence>
<sequence length="219" mass="23788">MSSAREKIYEPGVVNPGLPAPASTTSFWHSDPHPLANHQAPWPVVPVDVVVIGSGITAMSLARTLLRKSPNLAVVIIEARSLCSGATGRNGGHCKTMTFANWVDRKQCFGVREACRITELEHAHLDAMAAAIHEDGVACDLVMTEGVDAYFDQASFDRAVRALKDMKAYLPQIAAKHKIYTDKEHIKKTLKLSESCVGAVTIPAASLWPYKWVTGVLGR</sequence>
<dbReference type="EMBL" id="JANJQO010000845">
    <property type="protein sequence ID" value="KAJ2974317.1"/>
    <property type="molecule type" value="Genomic_DNA"/>
</dbReference>
<protein>
    <submittedName>
        <fullName evidence="1">Uncharacterized protein</fullName>
    </submittedName>
</protein>
<gene>
    <name evidence="1" type="ORF">NQ176_g6121</name>
</gene>
<organism evidence="1 2">
    <name type="scientific">Zarea fungicola</name>
    <dbReference type="NCBI Taxonomy" id="93591"/>
    <lineage>
        <taxon>Eukaryota</taxon>
        <taxon>Fungi</taxon>
        <taxon>Dikarya</taxon>
        <taxon>Ascomycota</taxon>
        <taxon>Pezizomycotina</taxon>
        <taxon>Sordariomycetes</taxon>
        <taxon>Hypocreomycetidae</taxon>
        <taxon>Hypocreales</taxon>
        <taxon>Cordycipitaceae</taxon>
        <taxon>Zarea</taxon>
    </lineage>
</organism>
<name>A0ACC1N4W8_9HYPO</name>
<evidence type="ECO:0000313" key="2">
    <source>
        <dbReference type="Proteomes" id="UP001143910"/>
    </source>
</evidence>
<accession>A0ACC1N4W8</accession>
<reference evidence="1" key="1">
    <citation type="submission" date="2022-08" db="EMBL/GenBank/DDBJ databases">
        <title>Genome Sequence of Lecanicillium fungicola.</title>
        <authorList>
            <person name="Buettner E."/>
        </authorList>
    </citation>
    <scope>NUCLEOTIDE SEQUENCE</scope>
    <source>
        <strain evidence="1">Babe33</strain>
    </source>
</reference>
<dbReference type="Proteomes" id="UP001143910">
    <property type="component" value="Unassembled WGS sequence"/>
</dbReference>